<dbReference type="EMBL" id="EU016594">
    <property type="protein sequence ID" value="ABZ07152.1"/>
    <property type="molecule type" value="Genomic_DNA"/>
</dbReference>
<feature type="region of interest" description="Disordered" evidence="1">
    <location>
        <begin position="93"/>
        <end position="139"/>
    </location>
</feature>
<feature type="compositionally biased region" description="Basic residues" evidence="1">
    <location>
        <begin position="93"/>
        <end position="103"/>
    </location>
</feature>
<organism evidence="2">
    <name type="scientific">uncultured marine microorganism HF4000_ANIW133B20</name>
    <dbReference type="NCBI Taxonomy" id="455528"/>
    <lineage>
        <taxon>unclassified sequences</taxon>
        <taxon>environmental samples</taxon>
    </lineage>
</organism>
<evidence type="ECO:0000256" key="1">
    <source>
        <dbReference type="SAM" id="MobiDB-lite"/>
    </source>
</evidence>
<dbReference type="AlphaFoldDB" id="B3T3J4"/>
<reference evidence="2" key="1">
    <citation type="journal article" date="2008" name="ISME J.">
        <title>Genomic patterns of recombination, clonal divergence and environment in marine microbial populations.</title>
        <authorList>
            <person name="Konstantinidis K.T."/>
            <person name="Delong E.F."/>
        </authorList>
    </citation>
    <scope>NUCLEOTIDE SEQUENCE</scope>
</reference>
<name>B3T3J4_9ZZZZ</name>
<protein>
    <submittedName>
        <fullName evidence="2">Uncharacterized protein</fullName>
    </submittedName>
</protein>
<gene>
    <name evidence="2" type="ORF">ALOHA_HF4000ANIW133B20ctg2g5</name>
</gene>
<evidence type="ECO:0000313" key="2">
    <source>
        <dbReference type="EMBL" id="ABZ07152.1"/>
    </source>
</evidence>
<accession>B3T3J4</accession>
<proteinExistence type="predicted"/>
<feature type="compositionally biased region" description="Polar residues" evidence="1">
    <location>
        <begin position="113"/>
        <end position="125"/>
    </location>
</feature>
<sequence length="139" mass="16328">MPFTATLSFLHIQTPARSPPARRYESGFRDQSAACYRLVHWCLSVQTRPAPNMPRWNWFPYQNRTNRHPHLIKPARQARDCQRRAHPLRLHLLRLPPRWHNRPRPTPTNPEPQGQQFPPLLTTQQHEAHKASTGNHGHP</sequence>